<feature type="region of interest" description="Disordered" evidence="3">
    <location>
        <begin position="1061"/>
        <end position="1090"/>
    </location>
</feature>
<dbReference type="Gene3D" id="2.60.120.680">
    <property type="entry name" value="GOLD domain"/>
    <property type="match status" value="1"/>
</dbReference>
<organism evidence="6">
    <name type="scientific">Trichuris suis</name>
    <name type="common">pig whipworm</name>
    <dbReference type="NCBI Taxonomy" id="68888"/>
    <lineage>
        <taxon>Eukaryota</taxon>
        <taxon>Metazoa</taxon>
        <taxon>Ecdysozoa</taxon>
        <taxon>Nematoda</taxon>
        <taxon>Enoplea</taxon>
        <taxon>Dorylaimia</taxon>
        <taxon>Trichinellida</taxon>
        <taxon>Trichuridae</taxon>
        <taxon>Trichuris</taxon>
    </lineage>
</organism>
<accession>A0A085MUT7</accession>
<dbReference type="InterPro" id="IPR019356">
    <property type="entry name" value="Menorin_dom"/>
</dbReference>
<dbReference type="PROSITE" id="PS50866">
    <property type="entry name" value="GOLD"/>
    <property type="match status" value="1"/>
</dbReference>
<feature type="domain" description="ACB" evidence="5">
    <location>
        <begin position="632"/>
        <end position="741"/>
    </location>
</feature>
<evidence type="ECO:0000256" key="2">
    <source>
        <dbReference type="ARBA" id="ARBA00044953"/>
    </source>
</evidence>
<comment type="similarity">
    <text evidence="2">Belongs to the menorin family.</text>
</comment>
<dbReference type="Pfam" id="PF25161">
    <property type="entry name" value="Menorin_C"/>
    <property type="match status" value="1"/>
</dbReference>
<dbReference type="Gene3D" id="1.20.80.10">
    <property type="match status" value="1"/>
</dbReference>
<evidence type="ECO:0000256" key="1">
    <source>
        <dbReference type="ARBA" id="ARBA00022990"/>
    </source>
</evidence>
<feature type="compositionally biased region" description="Acidic residues" evidence="3">
    <location>
        <begin position="1061"/>
        <end position="1072"/>
    </location>
</feature>
<evidence type="ECO:0000259" key="4">
    <source>
        <dbReference type="PROSITE" id="PS50866"/>
    </source>
</evidence>
<dbReference type="PANTHER" id="PTHR22973:SF12">
    <property type="entry name" value="LD35087P"/>
    <property type="match status" value="1"/>
</dbReference>
<feature type="domain" description="GOLD" evidence="4">
    <location>
        <begin position="995"/>
        <end position="1144"/>
    </location>
</feature>
<reference evidence="6" key="1">
    <citation type="journal article" date="2014" name="Nat. Genet.">
        <title>Genome and transcriptome of the porcine whipworm Trichuris suis.</title>
        <authorList>
            <person name="Jex A.R."/>
            <person name="Nejsum P."/>
            <person name="Schwarz E.M."/>
            <person name="Hu L."/>
            <person name="Young N.D."/>
            <person name="Hall R.S."/>
            <person name="Korhonen P.K."/>
            <person name="Liao S."/>
            <person name="Thamsborg S."/>
            <person name="Xia J."/>
            <person name="Xu P."/>
            <person name="Wang S."/>
            <person name="Scheerlinck J.P."/>
            <person name="Hofmann A."/>
            <person name="Sternberg P.W."/>
            <person name="Wang J."/>
            <person name="Gasser R.B."/>
        </authorList>
    </citation>
    <scope>NUCLEOTIDE SEQUENCE [LARGE SCALE GENOMIC DNA]</scope>
    <source>
        <strain evidence="6">DCEP-RM93F</strain>
    </source>
</reference>
<dbReference type="PANTHER" id="PTHR22973">
    <property type="entry name" value="LD35087P"/>
    <property type="match status" value="1"/>
</dbReference>
<dbReference type="InterPro" id="IPR035984">
    <property type="entry name" value="Acyl-CoA-binding_sf"/>
</dbReference>
<dbReference type="Proteomes" id="UP000030758">
    <property type="component" value="Unassembled WGS sequence"/>
</dbReference>
<dbReference type="Pfam" id="PF13897">
    <property type="entry name" value="GOLD_2"/>
    <property type="match status" value="1"/>
</dbReference>
<dbReference type="EMBL" id="KL367640">
    <property type="protein sequence ID" value="KFD60983.1"/>
    <property type="molecule type" value="Genomic_DNA"/>
</dbReference>
<dbReference type="PROSITE" id="PS51228">
    <property type="entry name" value="ACB_2"/>
    <property type="match status" value="1"/>
</dbReference>
<feature type="non-terminal residue" evidence="6">
    <location>
        <position position="1146"/>
    </location>
</feature>
<dbReference type="InterPro" id="IPR057489">
    <property type="entry name" value="Menorin_C"/>
</dbReference>
<keyword evidence="1" id="KW-0007">Acetylation</keyword>
<proteinExistence type="inferred from homology"/>
<dbReference type="AlphaFoldDB" id="A0A085MUT7"/>
<dbReference type="InterPro" id="IPR052269">
    <property type="entry name" value="Golgi-PI4KB_interaction"/>
</dbReference>
<evidence type="ECO:0000313" key="6">
    <source>
        <dbReference type="EMBL" id="KFD60983.1"/>
    </source>
</evidence>
<dbReference type="GO" id="GO:0000139">
    <property type="term" value="C:Golgi membrane"/>
    <property type="evidence" value="ECO:0007669"/>
    <property type="project" value="TreeGrafter"/>
</dbReference>
<name>A0A085MUT7_9BILA</name>
<dbReference type="Pfam" id="PF10223">
    <property type="entry name" value="Menorin_N"/>
    <property type="match status" value="1"/>
</dbReference>
<protein>
    <recommendedName>
        <fullName evidence="7">GOLD domain-containing protein</fullName>
    </recommendedName>
</protein>
<gene>
    <name evidence="6" type="ORF">M514_08029</name>
</gene>
<dbReference type="InterPro" id="IPR009038">
    <property type="entry name" value="GOLD_dom"/>
</dbReference>
<dbReference type="GO" id="GO:0000062">
    <property type="term" value="F:fatty-acyl-CoA binding"/>
    <property type="evidence" value="ECO:0007669"/>
    <property type="project" value="InterPro"/>
</dbReference>
<evidence type="ECO:0000256" key="3">
    <source>
        <dbReference type="SAM" id="MobiDB-lite"/>
    </source>
</evidence>
<evidence type="ECO:0000259" key="5">
    <source>
        <dbReference type="PROSITE" id="PS51228"/>
    </source>
</evidence>
<dbReference type="InterPro" id="IPR000582">
    <property type="entry name" value="Acyl-CoA-binding_protein"/>
</dbReference>
<dbReference type="SUPFAM" id="SSF47027">
    <property type="entry name" value="Acyl-CoA binding protein"/>
    <property type="match status" value="1"/>
</dbReference>
<sequence>MSREKNHPNKVVPLKLWLKWAADTGRGMKLAKQRQVLLELLGVRINLYNSNVVIPALRYLESRRKHLSQITVHADVFRDQYGEDTSMEAETFVRSTSELLPSAIISVGWTWPAKIVPDNRHYCPDKYTWRKVLDMLRVVYDAPQTVIFSFYLPCALVSLEEINWLLLARPNSYVTFVDEFRERLFSRDDLEAIIQIQRFGFHYNASRPARQSKMLRSGPLFNYAIQEPLRQQCSSFLEEWQLVNFMHPKRDFSRIIHAGDDVALLGWTSGYVRHVAPKSSVEMDWQSLTGRLVFVTDGQERSRNSKKGTGLVIRIANASYFPTSPVVRGDVAAYIGGSGYVYIENEPVSGQKRASNGQAVVMTTVTLPMADCYDFEMTDREANVELVIYQMDCNESPPSRWSIWWPWIRSNYVRLTLPKFSASKRPRSLYIQKKGDSSVDLLVRHLHYSSEAYLVTSSRFVTLCALVVICAVAVWPLFNAFTWCECFARYLFIAQLLTTLLMSSNSVWKKSKLVSAVGNGIGVPRQAIRFFLTSCSLLKNESAALHLLEPATTRCYKCPESRAEFEDRVIVRQRGSVLLINAIMLWPSEETLLNRWQSLPFIGTCSFCALIMCAISTEVPLSVNQNASYGDLAEKYRWAVKFLKEKEGKAFHLAYDTRVRLAALSKQVSCGPYTDDSVGCEVGFLDRFGHDRKLGNRSVFHKKRIAYYHSTSWRLLGSMEREKAMQQFIVELEELCPELSAFYDVEKREQVARLVRLGLQQEPSAQQVREALNRENFEQFSQYAAEQYPNEPDKLQFGLGSHSQVCVAVWQGRRQIHGYIGVNGRRRDLNFQGNIANVGWRSDSSIEKFVHFTPRRFYPQTSYDYLSISSKGEVDRKTLRRSTSLQLSLQRLCLSPEDERRGDGSRKTREALIKQLQDSHFEEYMAQVFNGRTGGGSVPLDSGEEVVDDNAQTVTPVSSGLDTSQLIVSDASSQEQLVTIQPASMWTRRDIREFKEAIKQEENGVIKVGYGETVTVRVPTHENGSCIFWEFATDKYDIAFGLLFEWTVSDTSGVSVHVSEMDDEEDEFDDENSSQADLERGYARDSPMATKPQVDQIIPVYRRDCYEEVFAGSHVYPGKGVYLLKFDNSYSLWRSKTLYYRVYYSK</sequence>
<dbReference type="SUPFAM" id="SSF101576">
    <property type="entry name" value="Supernatant protein factor (SPF), C-terminal domain"/>
    <property type="match status" value="1"/>
</dbReference>
<evidence type="ECO:0008006" key="7">
    <source>
        <dbReference type="Google" id="ProtNLM"/>
    </source>
</evidence>
<dbReference type="InterPro" id="IPR014352">
    <property type="entry name" value="FERM/acyl-CoA-bd_prot_sf"/>
</dbReference>
<dbReference type="InterPro" id="IPR036598">
    <property type="entry name" value="GOLD_dom_sf"/>
</dbReference>